<evidence type="ECO:0000313" key="2">
    <source>
        <dbReference type="EMBL" id="RXI79131.1"/>
    </source>
</evidence>
<dbReference type="Gene3D" id="2.30.40.10">
    <property type="entry name" value="Urease, subunit C, domain 1"/>
    <property type="match status" value="1"/>
</dbReference>
<dbReference type="SUPFAM" id="SSF51338">
    <property type="entry name" value="Composite domain of metallo-dependent hydrolases"/>
    <property type="match status" value="1"/>
</dbReference>
<comment type="caution">
    <text evidence="2">The sequence shown here is derived from an EMBL/GenBank/DDBJ whole genome shotgun (WGS) entry which is preliminary data.</text>
</comment>
<keyword evidence="3" id="KW-1185">Reference proteome</keyword>
<dbReference type="AlphaFoldDB" id="A0A4Q0VIB1"/>
<name>A0A4Q0VIB1_9LACO</name>
<dbReference type="Gene3D" id="3.20.20.140">
    <property type="entry name" value="Metal-dependent hydrolases"/>
    <property type="match status" value="1"/>
</dbReference>
<dbReference type="InterPro" id="IPR051781">
    <property type="entry name" value="Metallo-dep_Hydrolase"/>
</dbReference>
<proteinExistence type="predicted"/>
<reference evidence="2 3" key="1">
    <citation type="submission" date="2018-08" db="EMBL/GenBank/DDBJ databases">
        <title>Lactobacillus suantsai sp. nov., isolated from traditional fermented suan-tsai in Taiwan.</title>
        <authorList>
            <person name="Huang C.-H."/>
        </authorList>
    </citation>
    <scope>NUCLEOTIDE SEQUENCE [LARGE SCALE GENOMIC DNA]</scope>
    <source>
        <strain evidence="2 3">BCRC 12945</strain>
    </source>
</reference>
<dbReference type="Pfam" id="PF01979">
    <property type="entry name" value="Amidohydro_1"/>
    <property type="match status" value="1"/>
</dbReference>
<dbReference type="InterPro" id="IPR011059">
    <property type="entry name" value="Metal-dep_hydrolase_composite"/>
</dbReference>
<dbReference type="InterPro" id="IPR032466">
    <property type="entry name" value="Metal_Hydrolase"/>
</dbReference>
<protein>
    <submittedName>
        <fullName evidence="2">Amidohydrolase family protein</fullName>
    </submittedName>
</protein>
<evidence type="ECO:0000313" key="3">
    <source>
        <dbReference type="Proteomes" id="UP000290602"/>
    </source>
</evidence>
<dbReference type="Proteomes" id="UP000290602">
    <property type="component" value="Unassembled WGS sequence"/>
</dbReference>
<accession>A0A4Q0VIB1</accession>
<sequence length="400" mass="42882">MTQTFVHCQLFDGVTDHYLLDAYFTVNAAGEISDLGTGTPTTTEKTLDLHGKYVIPGLMNVHTHLMMSGTSGRPNDHLSETEVAYRALRNLKALARDGVTYIRDCGCAFDVDLKLARLQRAGDLGGTEIDGSGRPISIIGGHGDEPQGLNGESNFGHLVNSATDVRRAVRENFKLGAGNIKVMATGGVMSAADEVDDTELTEEEIQVAVSEAHSKHMTVASHAQGNRGIQLSLEAGVDSIEHGIYLDADQLALMKAQGTYLVPTLSPCDKIDRYGKGIVPDNVYRKNAGVKDFFYQNMRTALTSGVNYAVGTDAGTPFNGFATGTTDELVLMTQMGLTPFEALLGATKNAAKLLQIDKRYGTLAPGKMADFVVLDADPLAAIQAVQQPDKQVYKKGVRLA</sequence>
<dbReference type="GO" id="GO:0016810">
    <property type="term" value="F:hydrolase activity, acting on carbon-nitrogen (but not peptide) bonds"/>
    <property type="evidence" value="ECO:0007669"/>
    <property type="project" value="InterPro"/>
</dbReference>
<organism evidence="2 3">
    <name type="scientific">Levilactobacillus suantsaii</name>
    <dbReference type="NCBI Taxonomy" id="2292255"/>
    <lineage>
        <taxon>Bacteria</taxon>
        <taxon>Bacillati</taxon>
        <taxon>Bacillota</taxon>
        <taxon>Bacilli</taxon>
        <taxon>Lactobacillales</taxon>
        <taxon>Lactobacillaceae</taxon>
        <taxon>Levilactobacillus</taxon>
    </lineage>
</organism>
<dbReference type="PANTHER" id="PTHR43135">
    <property type="entry name" value="ALPHA-D-RIBOSE 1-METHYLPHOSPHONATE 5-TRIPHOSPHATE DIPHOSPHATASE"/>
    <property type="match status" value="1"/>
</dbReference>
<gene>
    <name evidence="2" type="ORF">DXH47_04975</name>
</gene>
<dbReference type="InterPro" id="IPR057744">
    <property type="entry name" value="OTAase-like"/>
</dbReference>
<dbReference type="OrthoDB" id="9797498at2"/>
<dbReference type="EMBL" id="QXIL01000006">
    <property type="protein sequence ID" value="RXI79131.1"/>
    <property type="molecule type" value="Genomic_DNA"/>
</dbReference>
<dbReference type="PANTHER" id="PTHR43135:SF3">
    <property type="entry name" value="ALPHA-D-RIBOSE 1-METHYLPHOSPHONATE 5-TRIPHOSPHATE DIPHOSPHATASE"/>
    <property type="match status" value="1"/>
</dbReference>
<dbReference type="CDD" id="cd01299">
    <property type="entry name" value="Met_dep_hydrolase_A"/>
    <property type="match status" value="1"/>
</dbReference>
<feature type="domain" description="Amidohydrolase-related" evidence="1">
    <location>
        <begin position="53"/>
        <end position="396"/>
    </location>
</feature>
<dbReference type="InterPro" id="IPR006680">
    <property type="entry name" value="Amidohydro-rel"/>
</dbReference>
<dbReference type="SUPFAM" id="SSF51556">
    <property type="entry name" value="Metallo-dependent hydrolases"/>
    <property type="match status" value="1"/>
</dbReference>
<evidence type="ECO:0000259" key="1">
    <source>
        <dbReference type="Pfam" id="PF01979"/>
    </source>
</evidence>
<keyword evidence="2" id="KW-0378">Hydrolase</keyword>
<dbReference type="RefSeq" id="WP_129032140.1">
    <property type="nucleotide sequence ID" value="NZ_CP059603.1"/>
</dbReference>